<dbReference type="RefSeq" id="WP_344565118.1">
    <property type="nucleotide sequence ID" value="NZ_BAAARJ010000007.1"/>
</dbReference>
<evidence type="ECO:0008006" key="3">
    <source>
        <dbReference type="Google" id="ProtNLM"/>
    </source>
</evidence>
<proteinExistence type="predicted"/>
<keyword evidence="2" id="KW-1185">Reference proteome</keyword>
<protein>
    <recommendedName>
        <fullName evidence="3">Transposase</fullName>
    </recommendedName>
</protein>
<gene>
    <name evidence="1" type="ORF">GCM10009863_24260</name>
</gene>
<reference evidence="2" key="1">
    <citation type="journal article" date="2019" name="Int. J. Syst. Evol. Microbiol.">
        <title>The Global Catalogue of Microorganisms (GCM) 10K type strain sequencing project: providing services to taxonomists for standard genome sequencing and annotation.</title>
        <authorList>
            <consortium name="The Broad Institute Genomics Platform"/>
            <consortium name="The Broad Institute Genome Sequencing Center for Infectious Disease"/>
            <person name="Wu L."/>
            <person name="Ma J."/>
        </authorList>
    </citation>
    <scope>NUCLEOTIDE SEQUENCE [LARGE SCALE GENOMIC DNA]</scope>
    <source>
        <strain evidence="2">JCM 16373</strain>
    </source>
</reference>
<organism evidence="1 2">
    <name type="scientific">Streptomyces axinellae</name>
    <dbReference type="NCBI Taxonomy" id="552788"/>
    <lineage>
        <taxon>Bacteria</taxon>
        <taxon>Bacillati</taxon>
        <taxon>Actinomycetota</taxon>
        <taxon>Actinomycetes</taxon>
        <taxon>Kitasatosporales</taxon>
        <taxon>Streptomycetaceae</taxon>
        <taxon>Streptomyces</taxon>
    </lineage>
</organism>
<sequence>MAYVPTLKGKRGEFTALGQIKPDEQVEVRPIMEVVLDERLRDVVETFRKNAWNQLPKGLDIAVDCGGLWHHGAVGGVWTGRPMNWISEASGARMLALIPAFRPDDPLGALARAWGGHVVGRRRVGEVRARGAAEGRWRSGMACLGHLPPLGRHCRGAANHGPAMTCRPQNQA</sequence>
<dbReference type="Proteomes" id="UP001501447">
    <property type="component" value="Unassembled WGS sequence"/>
</dbReference>
<comment type="caution">
    <text evidence="1">The sequence shown here is derived from an EMBL/GenBank/DDBJ whole genome shotgun (WGS) entry which is preliminary data.</text>
</comment>
<evidence type="ECO:0000313" key="1">
    <source>
        <dbReference type="EMBL" id="GAA2609886.1"/>
    </source>
</evidence>
<evidence type="ECO:0000313" key="2">
    <source>
        <dbReference type="Proteomes" id="UP001501447"/>
    </source>
</evidence>
<name>A0ABP6CA27_9ACTN</name>
<accession>A0ABP6CA27</accession>
<dbReference type="EMBL" id="BAAARJ010000007">
    <property type="protein sequence ID" value="GAA2609886.1"/>
    <property type="molecule type" value="Genomic_DNA"/>
</dbReference>